<comment type="subunit">
    <text evidence="2">Forms a heterodimer with MurT.</text>
</comment>
<dbReference type="InterPro" id="IPR043702">
    <property type="entry name" value="Lipid_II_synth_GatD"/>
</dbReference>
<sequence>MNIKIVSIFPDVLGTYGDQGNARVLEYLARSTGATTELVSVGINDVVPVDGDLYLLGGGEDGPQALAARRLQAGAPLQRVVERGRPILAICAGYQILGRSFVAEGKTLPGLNILPADSVPATRRMVGEVLSEPLIGIGQALMTGFENHGSMTVLDDGVEPLARIRRGSGNGRDGYDGVIVGSVIGSYMHGPILARNPGLACHLLSCAGLGEVQPSRRHRQLHHERARAQIESLWRTVRA</sequence>
<accession>A0ABV3Y4K2</accession>
<feature type="domain" description="CobB/CobQ-like glutamine amidotransferase" evidence="3">
    <location>
        <begin position="4"/>
        <end position="196"/>
    </location>
</feature>
<dbReference type="InterPro" id="IPR011698">
    <property type="entry name" value="GATase_3"/>
</dbReference>
<comment type="pathway">
    <text evidence="2">Cell wall biogenesis; peptidoglycan biosynthesis.</text>
</comment>
<comment type="function">
    <text evidence="2">The lipid II isoglutaminyl synthase complex catalyzes the formation of alpha-D-isoglutamine in the cell wall lipid II stem peptide. The GatD subunit catalyzes the hydrolysis of glutamine to glutamate and ammonia. The resulting ammonia molecule is channeled to the active site of MurT.</text>
</comment>
<evidence type="ECO:0000259" key="3">
    <source>
        <dbReference type="Pfam" id="PF07685"/>
    </source>
</evidence>
<dbReference type="InterPro" id="IPR033949">
    <property type="entry name" value="CobQ_GATase1"/>
</dbReference>
<dbReference type="PANTHER" id="PTHR21343:SF9">
    <property type="entry name" value="LIPID II ISOGLUTAMINYL SYNTHASE (GLUTAMINE-HYDROLYZING) SUBUNIT GATD"/>
    <property type="match status" value="1"/>
</dbReference>
<comment type="caution">
    <text evidence="4">The sequence shown here is derived from an EMBL/GenBank/DDBJ whole genome shotgun (WGS) entry which is preliminary data.</text>
</comment>
<evidence type="ECO:0000313" key="5">
    <source>
        <dbReference type="Proteomes" id="UP001560267"/>
    </source>
</evidence>
<evidence type="ECO:0000256" key="1">
    <source>
        <dbReference type="ARBA" id="ARBA00022962"/>
    </source>
</evidence>
<gene>
    <name evidence="2" type="primary">gatD</name>
    <name evidence="4" type="ORF">AB6A68_06365</name>
</gene>
<proteinExistence type="inferred from homology"/>
<comment type="catalytic activity">
    <reaction evidence="2">
        <text>beta-D-GlcNAc-(1-&gt;4)-Mur2Ac(oyl-L-Ala-gamma-D-Glu-L-Lys-D-Ala-D-Ala)-di-trans,octa-cis-undecaprenyl diphosphate + L-glutamine + ATP + H2O = beta-D-GlcNAc-(1-&gt;4)-Mur2Ac(oyl-L-Ala-D-isoglutaminyl-L-Lys-D-Ala-D-Ala)-di-trans,octa-cis-undecaprenyl diphosphate + L-glutamate + ADP + phosphate + H(+)</text>
        <dbReference type="Rhea" id="RHEA:57928"/>
        <dbReference type="ChEBI" id="CHEBI:15377"/>
        <dbReference type="ChEBI" id="CHEBI:15378"/>
        <dbReference type="ChEBI" id="CHEBI:29985"/>
        <dbReference type="ChEBI" id="CHEBI:30616"/>
        <dbReference type="ChEBI" id="CHEBI:43474"/>
        <dbReference type="ChEBI" id="CHEBI:58359"/>
        <dbReference type="ChEBI" id="CHEBI:60033"/>
        <dbReference type="ChEBI" id="CHEBI:62233"/>
        <dbReference type="ChEBI" id="CHEBI:456216"/>
        <dbReference type="EC" id="6.3.5.13"/>
    </reaction>
</comment>
<name>A0ABV3Y4K2_9ACTN</name>
<dbReference type="EC" id="3.5.1.2" evidence="2"/>
<keyword evidence="2" id="KW-0133">Cell shape</keyword>
<feature type="active site" description="Nucleophile" evidence="2">
    <location>
        <position position="91"/>
    </location>
</feature>
<evidence type="ECO:0000313" key="4">
    <source>
        <dbReference type="EMBL" id="MEX6429463.1"/>
    </source>
</evidence>
<comment type="catalytic activity">
    <reaction evidence="2">
        <text>L-glutamine + H2O = L-glutamate + NH4(+)</text>
        <dbReference type="Rhea" id="RHEA:15889"/>
        <dbReference type="ChEBI" id="CHEBI:15377"/>
        <dbReference type="ChEBI" id="CHEBI:28938"/>
        <dbReference type="ChEBI" id="CHEBI:29985"/>
        <dbReference type="ChEBI" id="CHEBI:58359"/>
        <dbReference type="EC" id="3.5.1.2"/>
    </reaction>
</comment>
<keyword evidence="1 2" id="KW-0315">Glutamine amidotransferase</keyword>
<comment type="similarity">
    <text evidence="2">Belongs to the CobB/CobQ family. GatD subfamily.</text>
</comment>
<dbReference type="Gene3D" id="3.40.50.880">
    <property type="match status" value="1"/>
</dbReference>
<dbReference type="PANTHER" id="PTHR21343">
    <property type="entry name" value="DETHIOBIOTIN SYNTHETASE"/>
    <property type="match status" value="1"/>
</dbReference>
<organism evidence="4 5">
    <name type="scientific">Ferrimicrobium acidiphilum</name>
    <dbReference type="NCBI Taxonomy" id="121039"/>
    <lineage>
        <taxon>Bacteria</taxon>
        <taxon>Bacillati</taxon>
        <taxon>Actinomycetota</taxon>
        <taxon>Acidimicrobiia</taxon>
        <taxon>Acidimicrobiales</taxon>
        <taxon>Acidimicrobiaceae</taxon>
        <taxon>Ferrimicrobium</taxon>
    </lineage>
</organism>
<dbReference type="PROSITE" id="PS51274">
    <property type="entry name" value="GATASE_COBBQ"/>
    <property type="match status" value="1"/>
</dbReference>
<evidence type="ECO:0000256" key="2">
    <source>
        <dbReference type="HAMAP-Rule" id="MF_02213"/>
    </source>
</evidence>
<dbReference type="SUPFAM" id="SSF52317">
    <property type="entry name" value="Class I glutamine amidotransferase-like"/>
    <property type="match status" value="1"/>
</dbReference>
<keyword evidence="2" id="KW-0961">Cell wall biogenesis/degradation</keyword>
<reference evidence="4 5" key="1">
    <citation type="submission" date="2024-07" db="EMBL/GenBank/DDBJ databases">
        <title>Draft Genome Sequence of Ferrimicrobium acidiphilum Strain YE2023, Isolated from a Pulp of Bioleach Reactor.</title>
        <authorList>
            <person name="Elkina Y.A."/>
            <person name="Bulaeva A.G."/>
            <person name="Beletsky A.V."/>
            <person name="Mardanov A.V."/>
        </authorList>
    </citation>
    <scope>NUCLEOTIDE SEQUENCE [LARGE SCALE GENOMIC DNA]</scope>
    <source>
        <strain evidence="4 5">YE2023</strain>
    </source>
</reference>
<dbReference type="RefSeq" id="WP_298381612.1">
    <property type="nucleotide sequence ID" value="NZ_JBFSHR010000017.1"/>
</dbReference>
<feature type="binding site" evidence="2">
    <location>
        <position position="124"/>
    </location>
    <ligand>
        <name>substrate</name>
    </ligand>
</feature>
<keyword evidence="2" id="KW-0573">Peptidoglycan synthesis</keyword>
<dbReference type="CDD" id="cd01750">
    <property type="entry name" value="GATase1_CobQ"/>
    <property type="match status" value="1"/>
</dbReference>
<dbReference type="Pfam" id="PF07685">
    <property type="entry name" value="GATase_3"/>
    <property type="match status" value="1"/>
</dbReference>
<dbReference type="EMBL" id="JBFSHR010000017">
    <property type="protein sequence ID" value="MEX6429463.1"/>
    <property type="molecule type" value="Genomic_DNA"/>
</dbReference>
<keyword evidence="2" id="KW-0378">Hydrolase</keyword>
<dbReference type="Proteomes" id="UP001560267">
    <property type="component" value="Unassembled WGS sequence"/>
</dbReference>
<protein>
    <recommendedName>
        <fullName evidence="2">Lipid II isoglutaminyl synthase (glutamine-hydrolyzing) subunit GatD</fullName>
        <ecNumber evidence="2">6.3.5.13</ecNumber>
    </recommendedName>
    <alternativeName>
        <fullName evidence="2">Lipid II isoglutaminyl synthase glutaminase subunit</fullName>
        <ecNumber evidence="2">3.5.1.2</ecNumber>
    </alternativeName>
</protein>
<dbReference type="InterPro" id="IPR029062">
    <property type="entry name" value="Class_I_gatase-like"/>
</dbReference>
<keyword evidence="2" id="KW-0436">Ligase</keyword>
<dbReference type="HAMAP" id="MF_02213">
    <property type="entry name" value="Lipid_II_synth_GatD"/>
    <property type="match status" value="1"/>
</dbReference>
<dbReference type="EC" id="6.3.5.13" evidence="2"/>
<keyword evidence="5" id="KW-1185">Reference proteome</keyword>
<feature type="active site" evidence="2">
    <location>
        <position position="189"/>
    </location>
</feature>